<name>A0A1J1IXQ3_9DIPT</name>
<protein>
    <submittedName>
        <fullName evidence="1">CLUMA_CG018532, isoform A</fullName>
    </submittedName>
</protein>
<evidence type="ECO:0000313" key="2">
    <source>
        <dbReference type="Proteomes" id="UP000183832"/>
    </source>
</evidence>
<evidence type="ECO:0000313" key="1">
    <source>
        <dbReference type="EMBL" id="CRL04989.1"/>
    </source>
</evidence>
<gene>
    <name evidence="1" type="ORF">CLUMA_CG018532</name>
</gene>
<dbReference type="AlphaFoldDB" id="A0A1J1IXQ3"/>
<reference evidence="1 2" key="1">
    <citation type="submission" date="2015-04" db="EMBL/GenBank/DDBJ databases">
        <authorList>
            <person name="Syromyatnikov M.Y."/>
            <person name="Popov V.N."/>
        </authorList>
    </citation>
    <scope>NUCLEOTIDE SEQUENCE [LARGE SCALE GENOMIC DNA]</scope>
</reference>
<keyword evidence="2" id="KW-1185">Reference proteome</keyword>
<accession>A0A1J1IXQ3</accession>
<proteinExistence type="predicted"/>
<organism evidence="1 2">
    <name type="scientific">Clunio marinus</name>
    <dbReference type="NCBI Taxonomy" id="568069"/>
    <lineage>
        <taxon>Eukaryota</taxon>
        <taxon>Metazoa</taxon>
        <taxon>Ecdysozoa</taxon>
        <taxon>Arthropoda</taxon>
        <taxon>Hexapoda</taxon>
        <taxon>Insecta</taxon>
        <taxon>Pterygota</taxon>
        <taxon>Neoptera</taxon>
        <taxon>Endopterygota</taxon>
        <taxon>Diptera</taxon>
        <taxon>Nematocera</taxon>
        <taxon>Chironomoidea</taxon>
        <taxon>Chironomidae</taxon>
        <taxon>Clunio</taxon>
    </lineage>
</organism>
<dbReference type="Proteomes" id="UP000183832">
    <property type="component" value="Unassembled WGS sequence"/>
</dbReference>
<dbReference type="EMBL" id="CVRI01000064">
    <property type="protein sequence ID" value="CRL04989.1"/>
    <property type="molecule type" value="Genomic_DNA"/>
</dbReference>
<sequence length="122" mass="14236">MLEKGIYKTKSDKNIENKIYLCGYMKDISRILKKERKDFLLLRNVKQVKGARVIQQNRYSTLLTNTKRIELSEATTLEDALKWLELFFSFSFRAEPKRNNKGIINKTKPVNSHLGQSLVPTT</sequence>